<keyword evidence="7" id="KW-0186">Copper</keyword>
<gene>
    <name evidence="10" type="ORF">OEG84_23340</name>
</gene>
<evidence type="ECO:0000256" key="6">
    <source>
        <dbReference type="ARBA" id="ARBA00022982"/>
    </source>
</evidence>
<accession>A0ABT3ZG19</accession>
<dbReference type="Gene3D" id="2.60.40.420">
    <property type="entry name" value="Cupredoxins - blue copper proteins"/>
    <property type="match status" value="1"/>
</dbReference>
<dbReference type="InterPro" id="IPR002386">
    <property type="entry name" value="Amicyanin/Pseudoazurin"/>
</dbReference>
<dbReference type="EMBL" id="JAOVZR010000001">
    <property type="protein sequence ID" value="MCY0150556.1"/>
    <property type="molecule type" value="Genomic_DNA"/>
</dbReference>
<evidence type="ECO:0000256" key="3">
    <source>
        <dbReference type="ARBA" id="ARBA00022448"/>
    </source>
</evidence>
<keyword evidence="4" id="KW-0479">Metal-binding</keyword>
<keyword evidence="5" id="KW-0574">Periplasm</keyword>
<feature type="chain" id="PRO_5045406884" evidence="8">
    <location>
        <begin position="32"/>
        <end position="165"/>
    </location>
</feature>
<proteinExistence type="predicted"/>
<keyword evidence="11" id="KW-1185">Reference proteome</keyword>
<keyword evidence="3" id="KW-0813">Transport</keyword>
<dbReference type="Pfam" id="PF00127">
    <property type="entry name" value="Copper-bind"/>
    <property type="match status" value="1"/>
</dbReference>
<dbReference type="InterPro" id="IPR008972">
    <property type="entry name" value="Cupredoxin"/>
</dbReference>
<evidence type="ECO:0000256" key="8">
    <source>
        <dbReference type="SAM" id="SignalP"/>
    </source>
</evidence>
<dbReference type="RefSeq" id="WP_267655986.1">
    <property type="nucleotide sequence ID" value="NZ_JAOVZR010000001.1"/>
</dbReference>
<name>A0ABT3ZG19_9HYPH</name>
<keyword evidence="8" id="KW-0732">Signal</keyword>
<sequence>MENAIVPRSFRLRVLPLLLGALLIAPLPGFAQDAAPNEVRLMDKGPDGTNKVFVPAIMRIEVGGDVNFVAWDFGHDLTSVDGLAPAGAAPFKGYKNADTNVVFEKEGVYVVQCAAHKEIGMVGIVVAGDPSVNLDDIIANYPTNAALSEGARARLGVLLETLKSE</sequence>
<protein>
    <submittedName>
        <fullName evidence="10">Plastocyanin/azurin family copper-binding protein</fullName>
    </submittedName>
</protein>
<feature type="signal peptide" evidence="8">
    <location>
        <begin position="1"/>
        <end position="31"/>
    </location>
</feature>
<dbReference type="PRINTS" id="PR00155">
    <property type="entry name" value="AMICYANIN"/>
</dbReference>
<evidence type="ECO:0000259" key="9">
    <source>
        <dbReference type="Pfam" id="PF00127"/>
    </source>
</evidence>
<feature type="domain" description="Blue (type 1) copper" evidence="9">
    <location>
        <begin position="49"/>
        <end position="126"/>
    </location>
</feature>
<organism evidence="10 11">
    <name type="scientific">Hoeflea algicola</name>
    <dbReference type="NCBI Taxonomy" id="2983763"/>
    <lineage>
        <taxon>Bacteria</taxon>
        <taxon>Pseudomonadati</taxon>
        <taxon>Pseudomonadota</taxon>
        <taxon>Alphaproteobacteria</taxon>
        <taxon>Hyphomicrobiales</taxon>
        <taxon>Rhizobiaceae</taxon>
        <taxon>Hoeflea</taxon>
    </lineage>
</organism>
<evidence type="ECO:0000313" key="11">
    <source>
        <dbReference type="Proteomes" id="UP001073227"/>
    </source>
</evidence>
<evidence type="ECO:0000256" key="5">
    <source>
        <dbReference type="ARBA" id="ARBA00022764"/>
    </source>
</evidence>
<dbReference type="InterPro" id="IPR000923">
    <property type="entry name" value="BlueCu_1"/>
</dbReference>
<evidence type="ECO:0000313" key="10">
    <source>
        <dbReference type="EMBL" id="MCY0150556.1"/>
    </source>
</evidence>
<comment type="caution">
    <text evidence="10">The sequence shown here is derived from an EMBL/GenBank/DDBJ whole genome shotgun (WGS) entry which is preliminary data.</text>
</comment>
<comment type="cofactor">
    <cofactor evidence="1">
        <name>Cu cation</name>
        <dbReference type="ChEBI" id="CHEBI:23378"/>
    </cofactor>
</comment>
<reference evidence="10" key="1">
    <citation type="submission" date="2022-10" db="EMBL/GenBank/DDBJ databases">
        <title>Hoeflea sp. G2-23, isolated from marine algae.</title>
        <authorList>
            <person name="Kristyanto S."/>
            <person name="Kim J.M."/>
            <person name="Jeon C.O."/>
        </authorList>
    </citation>
    <scope>NUCLEOTIDE SEQUENCE</scope>
    <source>
        <strain evidence="10">G2-23</strain>
    </source>
</reference>
<comment type="subcellular location">
    <subcellularLocation>
        <location evidence="2">Periplasm</location>
    </subcellularLocation>
</comment>
<evidence type="ECO:0000256" key="2">
    <source>
        <dbReference type="ARBA" id="ARBA00004418"/>
    </source>
</evidence>
<evidence type="ECO:0000256" key="1">
    <source>
        <dbReference type="ARBA" id="ARBA00001935"/>
    </source>
</evidence>
<dbReference type="SUPFAM" id="SSF49503">
    <property type="entry name" value="Cupredoxins"/>
    <property type="match status" value="1"/>
</dbReference>
<evidence type="ECO:0000256" key="7">
    <source>
        <dbReference type="ARBA" id="ARBA00023008"/>
    </source>
</evidence>
<evidence type="ECO:0000256" key="4">
    <source>
        <dbReference type="ARBA" id="ARBA00022723"/>
    </source>
</evidence>
<keyword evidence="6" id="KW-0249">Electron transport</keyword>
<dbReference type="Proteomes" id="UP001073227">
    <property type="component" value="Unassembled WGS sequence"/>
</dbReference>